<dbReference type="AlphaFoldDB" id="A0A0X3NUH8"/>
<sequence length="126" mass="14180">AVDNGSFFTRLKTRTRTQSLNKHFYLYLSKLISFISCYLPGGPLKFSLVTKTSSFPSSSLPCVRTASAVRRLLSEPVVLLPFCLLITSDLRLSRSRFFFSCCMLIKQTFNAHRAGLPADTDKVFQS</sequence>
<dbReference type="EMBL" id="GEEE01022078">
    <property type="protein sequence ID" value="JAP41147.1"/>
    <property type="molecule type" value="Transcribed_RNA"/>
</dbReference>
<proteinExistence type="predicted"/>
<protein>
    <submittedName>
        <fullName evidence="1">Uncharacterized protein</fullName>
    </submittedName>
</protein>
<feature type="non-terminal residue" evidence="1">
    <location>
        <position position="1"/>
    </location>
</feature>
<reference evidence="1" key="1">
    <citation type="submission" date="2016-01" db="EMBL/GenBank/DDBJ databases">
        <title>Reference transcriptome for the parasite Schistocephalus solidus: insights into the molecular evolution of parasitism.</title>
        <authorList>
            <person name="Hebert F.O."/>
            <person name="Grambauer S."/>
            <person name="Barber I."/>
            <person name="Landry C.R."/>
            <person name="Aubin-Horth N."/>
        </authorList>
    </citation>
    <scope>NUCLEOTIDE SEQUENCE</scope>
</reference>
<name>A0A0X3NUH8_SCHSO</name>
<organism evidence="1">
    <name type="scientific">Schistocephalus solidus</name>
    <name type="common">Tapeworm</name>
    <dbReference type="NCBI Taxonomy" id="70667"/>
    <lineage>
        <taxon>Eukaryota</taxon>
        <taxon>Metazoa</taxon>
        <taxon>Spiralia</taxon>
        <taxon>Lophotrochozoa</taxon>
        <taxon>Platyhelminthes</taxon>
        <taxon>Cestoda</taxon>
        <taxon>Eucestoda</taxon>
        <taxon>Diphyllobothriidea</taxon>
        <taxon>Diphyllobothriidae</taxon>
        <taxon>Schistocephalus</taxon>
    </lineage>
</organism>
<evidence type="ECO:0000313" key="1">
    <source>
        <dbReference type="EMBL" id="JAP41147.1"/>
    </source>
</evidence>
<gene>
    <name evidence="1" type="ORF">TR128113</name>
</gene>
<accession>A0A0X3NUH8</accession>